<gene>
    <name evidence="2" type="ORF">Theos_1783</name>
</gene>
<dbReference type="eggNOG" id="ENOG5030PV3">
    <property type="taxonomic scope" value="Bacteria"/>
</dbReference>
<dbReference type="STRING" id="751945.Theos_1783"/>
<accession>K7RK98</accession>
<dbReference type="PATRIC" id="fig|751945.3.peg.1752"/>
<dbReference type="HOGENOM" id="CLU_1795578_0_0_0"/>
<evidence type="ECO:0000256" key="1">
    <source>
        <dbReference type="SAM" id="SignalP"/>
    </source>
</evidence>
<keyword evidence="1" id="KW-0732">Signal</keyword>
<reference evidence="2 3" key="1">
    <citation type="journal article" date="2013" name="Genome Announc.">
        <title>Whole Genome Sequencing of Thermus oshimai JL-2 and Thermus thermophilus JL-18, Incomplete Denitrifiers from the United States Great Basin.</title>
        <authorList>
            <person name="Murugapiran S.K."/>
            <person name="Huntemann M."/>
            <person name="Wei C.L."/>
            <person name="Han J."/>
            <person name="Detter J.C."/>
            <person name="Han C.S."/>
            <person name="Erkkila T.H."/>
            <person name="Teshima H."/>
            <person name="Chen A."/>
            <person name="Kyrpides N."/>
            <person name="Mavrommatis K."/>
            <person name="Markowitz V."/>
            <person name="Szeto E."/>
            <person name="Ivanova N."/>
            <person name="Pagani I."/>
            <person name="Lam J."/>
            <person name="McDonald A.I."/>
            <person name="Dodsworth J.A."/>
            <person name="Pati A."/>
            <person name="Goodwin L."/>
            <person name="Peters L."/>
            <person name="Pitluck S."/>
            <person name="Woyke T."/>
            <person name="Hedlund B.P."/>
        </authorList>
    </citation>
    <scope>NUCLEOTIDE SEQUENCE</scope>
    <source>
        <strain evidence="2 3">JL-2</strain>
    </source>
</reference>
<keyword evidence="3" id="KW-1185">Reference proteome</keyword>
<dbReference type="RefSeq" id="WP_016329981.1">
    <property type="nucleotide sequence ID" value="NC_019386.1"/>
</dbReference>
<organism evidence="2 3">
    <name type="scientific">Thermus oshimai JL-2</name>
    <dbReference type="NCBI Taxonomy" id="751945"/>
    <lineage>
        <taxon>Bacteria</taxon>
        <taxon>Thermotogati</taxon>
        <taxon>Deinococcota</taxon>
        <taxon>Deinococci</taxon>
        <taxon>Thermales</taxon>
        <taxon>Thermaceae</taxon>
        <taxon>Thermus</taxon>
    </lineage>
</organism>
<evidence type="ECO:0000313" key="2">
    <source>
        <dbReference type="EMBL" id="AFV76802.1"/>
    </source>
</evidence>
<dbReference type="AlphaFoldDB" id="K7RK98"/>
<feature type="chain" id="PRO_5003911838" description="Outer membrane protein beta-barrel domain-containing protein" evidence="1">
    <location>
        <begin position="22"/>
        <end position="147"/>
    </location>
</feature>
<protein>
    <recommendedName>
        <fullName evidence="4">Outer membrane protein beta-barrel domain-containing protein</fullName>
    </recommendedName>
</protein>
<dbReference type="Proteomes" id="UP000000211">
    <property type="component" value="Chromosome"/>
</dbReference>
<proteinExistence type="predicted"/>
<dbReference type="KEGG" id="tos:Theos_1783"/>
<dbReference type="EMBL" id="CP003249">
    <property type="protein sequence ID" value="AFV76802.1"/>
    <property type="molecule type" value="Genomic_DNA"/>
</dbReference>
<evidence type="ECO:0000313" key="3">
    <source>
        <dbReference type="Proteomes" id="UP000000211"/>
    </source>
</evidence>
<evidence type="ECO:0008006" key="4">
    <source>
        <dbReference type="Google" id="ProtNLM"/>
    </source>
</evidence>
<name>K7RK98_THEOS</name>
<sequence>MRRLFALLLLFGLASAQSALSLRFGYGEALGLTFGAGVENHLRENLSGRLLLELAPAAPGLFASGELLFKPDLGRYDPTLRGLLPYLGGGLGGVLAFQGPSTLGVGFTGGLEALLDPTTGFFLEGSYVYGFGDWPKTWRLAFGANFR</sequence>
<feature type="signal peptide" evidence="1">
    <location>
        <begin position="1"/>
        <end position="21"/>
    </location>
</feature>
<dbReference type="OrthoDB" id="32327at2"/>